<dbReference type="RefSeq" id="WP_122185986.1">
    <property type="nucleotide sequence ID" value="NZ_RFFH01000001.1"/>
</dbReference>
<dbReference type="Gene3D" id="1.10.357.10">
    <property type="entry name" value="Tetracycline Repressor, domain 2"/>
    <property type="match status" value="1"/>
</dbReference>
<evidence type="ECO:0000256" key="2">
    <source>
        <dbReference type="PROSITE-ProRule" id="PRU00335"/>
    </source>
</evidence>
<evidence type="ECO:0000313" key="4">
    <source>
        <dbReference type="EMBL" id="RMI35014.1"/>
    </source>
</evidence>
<organism evidence="4 5">
    <name type="scientific">Nocardia stercoris</name>
    <dbReference type="NCBI Taxonomy" id="2483361"/>
    <lineage>
        <taxon>Bacteria</taxon>
        <taxon>Bacillati</taxon>
        <taxon>Actinomycetota</taxon>
        <taxon>Actinomycetes</taxon>
        <taxon>Mycobacteriales</taxon>
        <taxon>Nocardiaceae</taxon>
        <taxon>Nocardia</taxon>
    </lineage>
</organism>
<keyword evidence="1 2" id="KW-0238">DNA-binding</keyword>
<evidence type="ECO:0000313" key="5">
    <source>
        <dbReference type="Proteomes" id="UP000279275"/>
    </source>
</evidence>
<comment type="caution">
    <text evidence="4">The sequence shown here is derived from an EMBL/GenBank/DDBJ whole genome shotgun (WGS) entry which is preliminary data.</text>
</comment>
<dbReference type="Pfam" id="PF00440">
    <property type="entry name" value="TetR_N"/>
    <property type="match status" value="1"/>
</dbReference>
<dbReference type="PRINTS" id="PR00455">
    <property type="entry name" value="HTHTETR"/>
</dbReference>
<dbReference type="GO" id="GO:0003700">
    <property type="term" value="F:DNA-binding transcription factor activity"/>
    <property type="evidence" value="ECO:0007669"/>
    <property type="project" value="TreeGrafter"/>
</dbReference>
<dbReference type="AlphaFoldDB" id="A0A3M2LC91"/>
<dbReference type="SUPFAM" id="SSF46689">
    <property type="entry name" value="Homeodomain-like"/>
    <property type="match status" value="1"/>
</dbReference>
<sequence length="218" mass="23669">MRSIRRSGDDPTEDLSTRARIRDAAIGVFATEGFAVGVRAIAAAAGVSPGLVNHHFGSKDGLRATCDDYVRSVIRASKTEYLERPTPQGLLQSLADIEGFAPYIAYLMRHLQDGGPLAVALIEQMISDTEGYLRTGIAAGTLRPIDDVPAMARYMALQNGGGLLLFLRMYQAHHPGPLDFRAVLREYSDAMLLPGLEIYTDGLLTDSMALQTLRDTTT</sequence>
<dbReference type="GO" id="GO:0000976">
    <property type="term" value="F:transcription cis-regulatory region binding"/>
    <property type="evidence" value="ECO:0007669"/>
    <property type="project" value="TreeGrafter"/>
</dbReference>
<dbReference type="InterPro" id="IPR036271">
    <property type="entry name" value="Tet_transcr_reg_TetR-rel_C_sf"/>
</dbReference>
<dbReference type="PANTHER" id="PTHR30055">
    <property type="entry name" value="HTH-TYPE TRANSCRIPTIONAL REGULATOR RUTR"/>
    <property type="match status" value="1"/>
</dbReference>
<proteinExistence type="predicted"/>
<dbReference type="PROSITE" id="PS50977">
    <property type="entry name" value="HTH_TETR_2"/>
    <property type="match status" value="1"/>
</dbReference>
<dbReference type="InterPro" id="IPR041484">
    <property type="entry name" value="TetR_C_25"/>
</dbReference>
<dbReference type="Pfam" id="PF17933">
    <property type="entry name" value="TetR_C_25"/>
    <property type="match status" value="1"/>
</dbReference>
<dbReference type="PANTHER" id="PTHR30055:SF146">
    <property type="entry name" value="HTH-TYPE TRANSCRIPTIONAL DUAL REGULATOR CECR"/>
    <property type="match status" value="1"/>
</dbReference>
<dbReference type="InterPro" id="IPR001647">
    <property type="entry name" value="HTH_TetR"/>
</dbReference>
<dbReference type="Proteomes" id="UP000279275">
    <property type="component" value="Unassembled WGS sequence"/>
</dbReference>
<keyword evidence="5" id="KW-1185">Reference proteome</keyword>
<protein>
    <submittedName>
        <fullName evidence="4">TetR/AcrR family transcriptional regulator</fullName>
    </submittedName>
</protein>
<dbReference type="SUPFAM" id="SSF48498">
    <property type="entry name" value="Tetracyclin repressor-like, C-terminal domain"/>
    <property type="match status" value="1"/>
</dbReference>
<dbReference type="OrthoDB" id="3403733at2"/>
<name>A0A3M2LC91_9NOCA</name>
<dbReference type="EMBL" id="RFFH01000001">
    <property type="protein sequence ID" value="RMI35014.1"/>
    <property type="molecule type" value="Genomic_DNA"/>
</dbReference>
<accession>A0A3M2LC91</accession>
<feature type="domain" description="HTH tetR-type" evidence="3">
    <location>
        <begin position="15"/>
        <end position="74"/>
    </location>
</feature>
<feature type="DNA-binding region" description="H-T-H motif" evidence="2">
    <location>
        <begin position="37"/>
        <end position="56"/>
    </location>
</feature>
<evidence type="ECO:0000259" key="3">
    <source>
        <dbReference type="PROSITE" id="PS50977"/>
    </source>
</evidence>
<gene>
    <name evidence="4" type="ORF">EBN03_01360</name>
</gene>
<dbReference type="InterPro" id="IPR009057">
    <property type="entry name" value="Homeodomain-like_sf"/>
</dbReference>
<evidence type="ECO:0000256" key="1">
    <source>
        <dbReference type="ARBA" id="ARBA00023125"/>
    </source>
</evidence>
<reference evidence="4 5" key="1">
    <citation type="submission" date="2018-10" db="EMBL/GenBank/DDBJ databases">
        <title>Isolation from cow dung.</title>
        <authorList>
            <person name="Ling L."/>
        </authorList>
    </citation>
    <scope>NUCLEOTIDE SEQUENCE [LARGE SCALE GENOMIC DNA]</scope>
    <source>
        <strain evidence="4 5">NEAU-LL90</strain>
    </source>
</reference>
<dbReference type="InterPro" id="IPR050109">
    <property type="entry name" value="HTH-type_TetR-like_transc_reg"/>
</dbReference>